<evidence type="ECO:0000313" key="3">
    <source>
        <dbReference type="Proteomes" id="UP000529417"/>
    </source>
</evidence>
<evidence type="ECO:0000259" key="1">
    <source>
        <dbReference type="Pfam" id="PF08241"/>
    </source>
</evidence>
<evidence type="ECO:0000313" key="2">
    <source>
        <dbReference type="EMBL" id="NYS23596.1"/>
    </source>
</evidence>
<organism evidence="2 3">
    <name type="scientific">Rhabdonatronobacter sediminivivens</name>
    <dbReference type="NCBI Taxonomy" id="2743469"/>
    <lineage>
        <taxon>Bacteria</taxon>
        <taxon>Pseudomonadati</taxon>
        <taxon>Pseudomonadota</taxon>
        <taxon>Alphaproteobacteria</taxon>
        <taxon>Rhodobacterales</taxon>
        <taxon>Paracoccaceae</taxon>
        <taxon>Rhabdonatronobacter</taxon>
    </lineage>
</organism>
<dbReference type="GO" id="GO:0032259">
    <property type="term" value="P:methylation"/>
    <property type="evidence" value="ECO:0007669"/>
    <property type="project" value="UniProtKB-KW"/>
</dbReference>
<dbReference type="AlphaFoldDB" id="A0A7Z0HWF9"/>
<keyword evidence="2" id="KW-0489">Methyltransferase</keyword>
<gene>
    <name evidence="2" type="ORF">HUK65_01225</name>
</gene>
<sequence length="276" mass="30743">MHLDVTDLRDFYYTTTLGRTAQKAVRDRIVALWPEPKGQTVAGYGFAAPMLRPFLDQARRVVALMPGPQGVMHWPPELDNHSVLVEETRWPLATDSVDLLLVMHGLESTHRPAAVLEECARVLSPRGQALFVLPNRSGLWARREGTPFALGRPYSLSQIEAQLRAHGFVPEDHQAALFFPPRDTPFWLRVAMPLERAGRRLSRYHAGGVLMVQARLERPAPTRPGLRDAVNRPLRVLDGVTQPGGVRPALRRDGAMRRVCAESSPPGAGRRLTDKA</sequence>
<dbReference type="InterPro" id="IPR029063">
    <property type="entry name" value="SAM-dependent_MTases_sf"/>
</dbReference>
<reference evidence="2 3" key="1">
    <citation type="journal article" date="2000" name="Arch. Microbiol.">
        <title>Rhodobaca bogoriensis gen. nov. and sp. nov., an alkaliphilic purple nonsulfur bacterium from African Rift Valley soda lakes.</title>
        <authorList>
            <person name="Milford A.D."/>
            <person name="Achenbach L.A."/>
            <person name="Jung D.O."/>
            <person name="Madigan M.T."/>
        </authorList>
    </citation>
    <scope>NUCLEOTIDE SEQUENCE [LARGE SCALE GENOMIC DNA]</scope>
    <source>
        <strain evidence="2 3">2376</strain>
    </source>
</reference>
<keyword evidence="3" id="KW-1185">Reference proteome</keyword>
<accession>A0A7Z0HWF9</accession>
<dbReference type="Gene3D" id="3.40.50.150">
    <property type="entry name" value="Vaccinia Virus protein VP39"/>
    <property type="match status" value="1"/>
</dbReference>
<dbReference type="GO" id="GO:0008757">
    <property type="term" value="F:S-adenosylmethionine-dependent methyltransferase activity"/>
    <property type="evidence" value="ECO:0007669"/>
    <property type="project" value="InterPro"/>
</dbReference>
<feature type="domain" description="Methyltransferase type 11" evidence="1">
    <location>
        <begin position="56"/>
        <end position="131"/>
    </location>
</feature>
<dbReference type="InterPro" id="IPR013216">
    <property type="entry name" value="Methyltransf_11"/>
</dbReference>
<dbReference type="SUPFAM" id="SSF53335">
    <property type="entry name" value="S-adenosyl-L-methionine-dependent methyltransferases"/>
    <property type="match status" value="1"/>
</dbReference>
<proteinExistence type="predicted"/>
<protein>
    <submittedName>
        <fullName evidence="2">Methyltransferase domain-containing protein</fullName>
    </submittedName>
</protein>
<dbReference type="Proteomes" id="UP000529417">
    <property type="component" value="Unassembled WGS sequence"/>
</dbReference>
<dbReference type="EMBL" id="JACBXS010000002">
    <property type="protein sequence ID" value="NYS23596.1"/>
    <property type="molecule type" value="Genomic_DNA"/>
</dbReference>
<comment type="caution">
    <text evidence="2">The sequence shown here is derived from an EMBL/GenBank/DDBJ whole genome shotgun (WGS) entry which is preliminary data.</text>
</comment>
<dbReference type="RefSeq" id="WP_179904302.1">
    <property type="nucleotide sequence ID" value="NZ_JACBXS010000002.1"/>
</dbReference>
<dbReference type="Pfam" id="PF08241">
    <property type="entry name" value="Methyltransf_11"/>
    <property type="match status" value="1"/>
</dbReference>
<name>A0A7Z0HWF9_9RHOB</name>
<keyword evidence="2" id="KW-0808">Transferase</keyword>